<evidence type="ECO:0000256" key="4">
    <source>
        <dbReference type="ARBA" id="ARBA00022840"/>
    </source>
</evidence>
<dbReference type="InterPro" id="IPR017871">
    <property type="entry name" value="ABC_transporter-like_CS"/>
</dbReference>
<dbReference type="InterPro" id="IPR003593">
    <property type="entry name" value="AAA+_ATPase"/>
</dbReference>
<evidence type="ECO:0000256" key="1">
    <source>
        <dbReference type="ARBA" id="ARBA00022448"/>
    </source>
</evidence>
<dbReference type="FunFam" id="3.40.50.300:FF:000042">
    <property type="entry name" value="Maltose/maltodextrin ABC transporter, ATP-binding protein"/>
    <property type="match status" value="1"/>
</dbReference>
<dbReference type="InterPro" id="IPR008995">
    <property type="entry name" value="Mo/tungstate-bd_C_term_dom"/>
</dbReference>
<dbReference type="InterPro" id="IPR003439">
    <property type="entry name" value="ABC_transporter-like_ATP-bd"/>
</dbReference>
<dbReference type="Gene3D" id="2.40.50.100">
    <property type="match status" value="1"/>
</dbReference>
<dbReference type="EMBL" id="SIHJ01000003">
    <property type="protein sequence ID" value="TWT32223.1"/>
    <property type="molecule type" value="Genomic_DNA"/>
</dbReference>
<dbReference type="CDD" id="cd03259">
    <property type="entry name" value="ABC_Carb_Solutes_like"/>
    <property type="match status" value="1"/>
</dbReference>
<feature type="domain" description="ABC transporter" evidence="6">
    <location>
        <begin position="4"/>
        <end position="235"/>
    </location>
</feature>
<keyword evidence="1" id="KW-0813">Transport</keyword>
<evidence type="ECO:0000259" key="6">
    <source>
        <dbReference type="PROSITE" id="PS50893"/>
    </source>
</evidence>
<dbReference type="GO" id="GO:0055052">
    <property type="term" value="C:ATP-binding cassette (ABC) transporter complex, substrate-binding subunit-containing"/>
    <property type="evidence" value="ECO:0007669"/>
    <property type="project" value="TreeGrafter"/>
</dbReference>
<protein>
    <submittedName>
        <fullName evidence="7">sn-glycerol-3-phosphate import ATP-binding protein UgpC</fullName>
    </submittedName>
</protein>
<dbReference type="Pfam" id="PF00005">
    <property type="entry name" value="ABC_tran"/>
    <property type="match status" value="1"/>
</dbReference>
<dbReference type="OrthoDB" id="9790614at2"/>
<keyword evidence="3" id="KW-0547">Nucleotide-binding</keyword>
<proteinExistence type="predicted"/>
<evidence type="ECO:0000256" key="3">
    <source>
        <dbReference type="ARBA" id="ARBA00022741"/>
    </source>
</evidence>
<evidence type="ECO:0000256" key="2">
    <source>
        <dbReference type="ARBA" id="ARBA00022475"/>
    </source>
</evidence>
<dbReference type="InterPro" id="IPR012340">
    <property type="entry name" value="NA-bd_OB-fold"/>
</dbReference>
<evidence type="ECO:0000313" key="8">
    <source>
        <dbReference type="Proteomes" id="UP000316714"/>
    </source>
</evidence>
<gene>
    <name evidence="7" type="primary">ugpC</name>
    <name evidence="7" type="ORF">KOR34_39850</name>
</gene>
<keyword evidence="2" id="KW-1003">Cell membrane</keyword>
<dbReference type="Proteomes" id="UP000316714">
    <property type="component" value="Unassembled WGS sequence"/>
</dbReference>
<reference evidence="7 8" key="1">
    <citation type="submission" date="2019-02" db="EMBL/GenBank/DDBJ databases">
        <title>Deep-cultivation of Planctomycetes and their phenomic and genomic characterization uncovers novel biology.</title>
        <authorList>
            <person name="Wiegand S."/>
            <person name="Jogler M."/>
            <person name="Boedeker C."/>
            <person name="Pinto D."/>
            <person name="Vollmers J."/>
            <person name="Rivas-Marin E."/>
            <person name="Kohn T."/>
            <person name="Peeters S.H."/>
            <person name="Heuer A."/>
            <person name="Rast P."/>
            <person name="Oberbeckmann S."/>
            <person name="Bunk B."/>
            <person name="Jeske O."/>
            <person name="Meyerdierks A."/>
            <person name="Storesund J.E."/>
            <person name="Kallscheuer N."/>
            <person name="Luecker S."/>
            <person name="Lage O.M."/>
            <person name="Pohl T."/>
            <person name="Merkel B.J."/>
            <person name="Hornburger P."/>
            <person name="Mueller R.-W."/>
            <person name="Bruemmer F."/>
            <person name="Labrenz M."/>
            <person name="Spormann A.M."/>
            <person name="Op Den Camp H."/>
            <person name="Overmann J."/>
            <person name="Amann R."/>
            <person name="Jetten M.S.M."/>
            <person name="Mascher T."/>
            <person name="Medema M.H."/>
            <person name="Devos D.P."/>
            <person name="Kaster A.-K."/>
            <person name="Ovreas L."/>
            <person name="Rohde M."/>
            <person name="Galperin M.Y."/>
            <person name="Jogler C."/>
        </authorList>
    </citation>
    <scope>NUCLEOTIDE SEQUENCE [LARGE SCALE GENOMIC DNA]</scope>
    <source>
        <strain evidence="7 8">KOR34</strain>
    </source>
</reference>
<dbReference type="InterPro" id="IPR047641">
    <property type="entry name" value="ABC_transpr_MalK/UgpC-like"/>
</dbReference>
<evidence type="ECO:0000313" key="7">
    <source>
        <dbReference type="EMBL" id="TWT32223.1"/>
    </source>
</evidence>
<dbReference type="RefSeq" id="WP_146567421.1">
    <property type="nucleotide sequence ID" value="NZ_SIHJ01000003.1"/>
</dbReference>
<evidence type="ECO:0000256" key="5">
    <source>
        <dbReference type="ARBA" id="ARBA00023136"/>
    </source>
</evidence>
<dbReference type="AlphaFoldDB" id="A0A5C5V2Q6"/>
<dbReference type="Gene3D" id="2.40.50.140">
    <property type="entry name" value="Nucleic acid-binding proteins"/>
    <property type="match status" value="1"/>
</dbReference>
<dbReference type="PANTHER" id="PTHR43875">
    <property type="entry name" value="MALTODEXTRIN IMPORT ATP-BINDING PROTEIN MSMX"/>
    <property type="match status" value="1"/>
</dbReference>
<dbReference type="InterPro" id="IPR015853">
    <property type="entry name" value="ABC_transpr_FbpC"/>
</dbReference>
<dbReference type="PROSITE" id="PS00211">
    <property type="entry name" value="ABC_TRANSPORTER_1"/>
    <property type="match status" value="1"/>
</dbReference>
<dbReference type="InterPro" id="IPR013611">
    <property type="entry name" value="Transp-assoc_OB_typ2"/>
</dbReference>
<dbReference type="SUPFAM" id="SSF52540">
    <property type="entry name" value="P-loop containing nucleoside triphosphate hydrolases"/>
    <property type="match status" value="1"/>
</dbReference>
<comment type="caution">
    <text evidence="7">The sequence shown here is derived from an EMBL/GenBank/DDBJ whole genome shotgun (WGS) entry which is preliminary data.</text>
</comment>
<keyword evidence="5" id="KW-0472">Membrane</keyword>
<dbReference type="Gene3D" id="3.40.50.300">
    <property type="entry name" value="P-loop containing nucleotide triphosphate hydrolases"/>
    <property type="match status" value="1"/>
</dbReference>
<dbReference type="SMART" id="SM00382">
    <property type="entry name" value="AAA"/>
    <property type="match status" value="1"/>
</dbReference>
<sequence length="354" mass="37310">MPTLSLDNLSKTYRGGVEALRGVTLQAPDGRYVVLVGPSGSGKSTLLRLVAGLERPTTGGVLLDGQSIDRLPPHRRDVAMVFQQPTLYPYLTVRQNLGHGLKRLGLDRAAIGTRVGHAAAMLGVVPLLDRRPQQLSGGEAQRVALGRALARRPGVLLLDEPLSSLDAALRTQLRGELRKLHGQLGATTLHVTHDQAEALSLAELLVVVHEGRMLQSGPPMNLYHRPANQFVAGFLGNPGMNLWPGRIEGGRFAADNAPLTAHAAADHSGAATLGVRPERLRLNEPAGAPLGAGQVTALEPLGPDALAHVSIGALAAVARVPLPCRLTPGEEVSLTADAEDLHWFEPGAAGARIE</sequence>
<dbReference type="GO" id="GO:0015408">
    <property type="term" value="F:ABC-type ferric iron transporter activity"/>
    <property type="evidence" value="ECO:0007669"/>
    <property type="project" value="InterPro"/>
</dbReference>
<dbReference type="PANTHER" id="PTHR43875:SF1">
    <property type="entry name" value="OSMOPROTECTIVE COMPOUNDS UPTAKE ATP-BINDING PROTEIN GGTA"/>
    <property type="match status" value="1"/>
</dbReference>
<keyword evidence="4 7" id="KW-0067">ATP-binding</keyword>
<dbReference type="Pfam" id="PF08402">
    <property type="entry name" value="TOBE_2"/>
    <property type="match status" value="1"/>
</dbReference>
<keyword evidence="8" id="KW-1185">Reference proteome</keyword>
<dbReference type="PROSITE" id="PS50893">
    <property type="entry name" value="ABC_TRANSPORTER_2"/>
    <property type="match status" value="1"/>
</dbReference>
<dbReference type="SUPFAM" id="SSF50331">
    <property type="entry name" value="MOP-like"/>
    <property type="match status" value="1"/>
</dbReference>
<accession>A0A5C5V2Q6</accession>
<dbReference type="GO" id="GO:0016887">
    <property type="term" value="F:ATP hydrolysis activity"/>
    <property type="evidence" value="ECO:0007669"/>
    <property type="project" value="InterPro"/>
</dbReference>
<name>A0A5C5V2Q6_9BACT</name>
<dbReference type="InterPro" id="IPR027417">
    <property type="entry name" value="P-loop_NTPase"/>
</dbReference>
<organism evidence="7 8">
    <name type="scientific">Posidoniimonas corsicana</name>
    <dbReference type="NCBI Taxonomy" id="1938618"/>
    <lineage>
        <taxon>Bacteria</taxon>
        <taxon>Pseudomonadati</taxon>
        <taxon>Planctomycetota</taxon>
        <taxon>Planctomycetia</taxon>
        <taxon>Pirellulales</taxon>
        <taxon>Lacipirellulaceae</taxon>
        <taxon>Posidoniimonas</taxon>
    </lineage>
</organism>
<dbReference type="GO" id="GO:0005524">
    <property type="term" value="F:ATP binding"/>
    <property type="evidence" value="ECO:0007669"/>
    <property type="project" value="UniProtKB-KW"/>
</dbReference>